<dbReference type="GeneID" id="75137147"/>
<gene>
    <name evidence="1" type="ORF">AYP69_03375</name>
    <name evidence="2" type="ORF">N4562_04790</name>
</gene>
<sequence>MKEKRVFVKTNVGFGKERLAVQEEQLIGNLDRMFNFRVVEADGRTHERGNIWEQIMFPRDVAEAESLHLTDAVSWFKKIEEVRSK</sequence>
<evidence type="ECO:0000313" key="3">
    <source>
        <dbReference type="Proteomes" id="UP000215261"/>
    </source>
</evidence>
<name>A0A231Q1Y2_9LACO</name>
<dbReference type="AlphaFoldDB" id="A0A231Q1Y2"/>
<reference evidence="2" key="2">
    <citation type="submission" date="2022-09" db="EMBL/GenBank/DDBJ databases">
        <title>Complete genome of Ligilactobacillus agilis AM_LB6, isolated from chicken feces.</title>
        <authorList>
            <person name="den Bakker H.C."/>
            <person name="Mann A."/>
        </authorList>
    </citation>
    <scope>NUCLEOTIDE SEQUENCE</scope>
    <source>
        <strain evidence="2">AM_LB6</strain>
    </source>
</reference>
<evidence type="ECO:0000313" key="2">
    <source>
        <dbReference type="EMBL" id="UXC64335.1"/>
    </source>
</evidence>
<dbReference type="Proteomes" id="UP001058429">
    <property type="component" value="Chromosome"/>
</dbReference>
<protein>
    <submittedName>
        <fullName evidence="1">Uncharacterized protein</fullName>
    </submittedName>
</protein>
<accession>A0A231Q1Y2</accession>
<dbReference type="Proteomes" id="UP000215261">
    <property type="component" value="Unassembled WGS sequence"/>
</dbReference>
<organism evidence="1 3">
    <name type="scientific">Ligilactobacillus agilis</name>
    <dbReference type="NCBI Taxonomy" id="1601"/>
    <lineage>
        <taxon>Bacteria</taxon>
        <taxon>Bacillati</taxon>
        <taxon>Bacillota</taxon>
        <taxon>Bacilli</taxon>
        <taxon>Lactobacillales</taxon>
        <taxon>Lactobacillaceae</taxon>
        <taxon>Ligilactobacillus</taxon>
    </lineage>
</organism>
<dbReference type="EMBL" id="LUGO01000035">
    <property type="protein sequence ID" value="OXS41023.1"/>
    <property type="molecule type" value="Genomic_DNA"/>
</dbReference>
<proteinExistence type="predicted"/>
<reference evidence="1 3" key="1">
    <citation type="submission" date="2016-03" db="EMBL/GenBank/DDBJ databases">
        <title>Sequencing of Lactobacillus Species from Commercial Turkeys.</title>
        <authorList>
            <person name="Johnson T.J."/>
            <person name="Youmans B.P."/>
            <person name="Case K.A."/>
        </authorList>
    </citation>
    <scope>NUCLEOTIDE SEQUENCE [LARGE SCALE GENOMIC DNA]</scope>
    <source>
        <strain evidence="1 3">UMNLA1</strain>
    </source>
</reference>
<dbReference type="EMBL" id="CP104396">
    <property type="protein sequence ID" value="UXC64335.1"/>
    <property type="molecule type" value="Genomic_DNA"/>
</dbReference>
<dbReference type="RefSeq" id="WP_094075271.1">
    <property type="nucleotide sequence ID" value="NZ_CP104396.1"/>
</dbReference>
<evidence type="ECO:0000313" key="1">
    <source>
        <dbReference type="EMBL" id="OXS41023.1"/>
    </source>
</evidence>